<keyword evidence="2" id="KW-1185">Reference proteome</keyword>
<dbReference type="RefSeq" id="WP_188451238.1">
    <property type="nucleotide sequence ID" value="NZ_BMFS01000002.1"/>
</dbReference>
<evidence type="ECO:0008006" key="3">
    <source>
        <dbReference type="Google" id="ProtNLM"/>
    </source>
</evidence>
<dbReference type="InterPro" id="IPR010985">
    <property type="entry name" value="Ribbon_hlx_hlx"/>
</dbReference>
<proteinExistence type="predicted"/>
<dbReference type="Pfam" id="PF17723">
    <property type="entry name" value="RHH_8"/>
    <property type="match status" value="1"/>
</dbReference>
<dbReference type="CDD" id="cd22231">
    <property type="entry name" value="RHH_NikR_HicB-like"/>
    <property type="match status" value="1"/>
</dbReference>
<dbReference type="SUPFAM" id="SSF47598">
    <property type="entry name" value="Ribbon-helix-helix"/>
    <property type="match status" value="1"/>
</dbReference>
<reference evidence="2" key="1">
    <citation type="journal article" date="2019" name="Int. J. Syst. Evol. Microbiol.">
        <title>The Global Catalogue of Microorganisms (GCM) 10K type strain sequencing project: providing services to taxonomists for standard genome sequencing and annotation.</title>
        <authorList>
            <consortium name="The Broad Institute Genomics Platform"/>
            <consortium name="The Broad Institute Genome Sequencing Center for Infectious Disease"/>
            <person name="Wu L."/>
            <person name="Ma J."/>
        </authorList>
    </citation>
    <scope>NUCLEOTIDE SEQUENCE [LARGE SCALE GENOMIC DNA]</scope>
    <source>
        <strain evidence="2">CGMCC 1.12766</strain>
    </source>
</reference>
<dbReference type="EMBL" id="BMFS01000002">
    <property type="protein sequence ID" value="GGG94683.1"/>
    <property type="molecule type" value="Genomic_DNA"/>
</dbReference>
<dbReference type="Proteomes" id="UP000648722">
    <property type="component" value="Unassembled WGS sequence"/>
</dbReference>
<dbReference type="Gene3D" id="1.10.1220.10">
    <property type="entry name" value="Met repressor-like"/>
    <property type="match status" value="1"/>
</dbReference>
<gene>
    <name evidence="1" type="ORF">GCM10007420_07830</name>
</gene>
<evidence type="ECO:0000313" key="2">
    <source>
        <dbReference type="Proteomes" id="UP000648722"/>
    </source>
</evidence>
<comment type="caution">
    <text evidence="1">The sequence shown here is derived from an EMBL/GenBank/DDBJ whole genome shotgun (WGS) entry which is preliminary data.</text>
</comment>
<dbReference type="InterPro" id="IPR013321">
    <property type="entry name" value="Arc_rbn_hlx_hlx"/>
</dbReference>
<name>A0ABQ1XIQ2_9PROT</name>
<sequence>MQNITGPDKGPYLRIRLETELLHQLDYAVQSGQASNRTELVRTAIREHLNGASERREMLKTLRWLSFALIAAQVENWPDTHKKNVVQTAVRMGGDNILSPLEICTAIGALNPEIWIEGEGE</sequence>
<organism evidence="1 2">
    <name type="scientific">Glycocaulis albus</name>
    <dbReference type="NCBI Taxonomy" id="1382801"/>
    <lineage>
        <taxon>Bacteria</taxon>
        <taxon>Pseudomonadati</taxon>
        <taxon>Pseudomonadota</taxon>
        <taxon>Alphaproteobacteria</taxon>
        <taxon>Maricaulales</taxon>
        <taxon>Maricaulaceae</taxon>
        <taxon>Glycocaulis</taxon>
    </lineage>
</organism>
<protein>
    <recommendedName>
        <fullName evidence="3">Ribbon-helix-helix protein CopG domain-containing protein</fullName>
    </recommendedName>
</protein>
<dbReference type="InterPro" id="IPR041088">
    <property type="entry name" value="RHH_8"/>
</dbReference>
<accession>A0ABQ1XIQ2</accession>
<evidence type="ECO:0000313" key="1">
    <source>
        <dbReference type="EMBL" id="GGG94683.1"/>
    </source>
</evidence>